<dbReference type="GO" id="GO:0008168">
    <property type="term" value="F:methyltransferase activity"/>
    <property type="evidence" value="ECO:0007669"/>
    <property type="project" value="UniProtKB-KW"/>
</dbReference>
<feature type="transmembrane region" description="Helical" evidence="5">
    <location>
        <begin position="172"/>
        <end position="197"/>
    </location>
</feature>
<keyword evidence="6" id="KW-0808">Transferase</keyword>
<evidence type="ECO:0000256" key="4">
    <source>
        <dbReference type="ARBA" id="ARBA00023136"/>
    </source>
</evidence>
<evidence type="ECO:0000256" key="3">
    <source>
        <dbReference type="ARBA" id="ARBA00022989"/>
    </source>
</evidence>
<dbReference type="RefSeq" id="WP_163042959.1">
    <property type="nucleotide sequence ID" value="NZ_JAAAMJ010000002.1"/>
</dbReference>
<sequence length="200" mass="21813">MALGRYQQQRKLALFAILVVAFMALLFVGSAWPEEIHETIEVVGLGLIVIGIAGRVWCTLYIGGRKAAEIVAEGPYSISRNPLYVFSSIAAGGAGAATGSIVLGLVFMIGCAVAFRVVILREEAYLRDAFGAPFDSYVARVPRFFPDISLFRDVPKITVDMALVYRTMGDGLVFFVAMPFFEAVEMLQAGGYLPVLLRLY</sequence>
<dbReference type="Gene3D" id="1.20.120.1630">
    <property type="match status" value="1"/>
</dbReference>
<dbReference type="EMBL" id="JAAAMJ010000002">
    <property type="protein sequence ID" value="NDV86226.1"/>
    <property type="molecule type" value="Genomic_DNA"/>
</dbReference>
<dbReference type="Pfam" id="PF04191">
    <property type="entry name" value="PEMT"/>
    <property type="match status" value="1"/>
</dbReference>
<dbReference type="GO" id="GO:0032259">
    <property type="term" value="P:methylation"/>
    <property type="evidence" value="ECO:0007669"/>
    <property type="project" value="UniProtKB-KW"/>
</dbReference>
<keyword evidence="6" id="KW-0489">Methyltransferase</keyword>
<comment type="subcellular location">
    <subcellularLocation>
        <location evidence="1">Endomembrane system</location>
        <topology evidence="1">Multi-pass membrane protein</topology>
    </subcellularLocation>
</comment>
<keyword evidence="7" id="KW-1185">Reference proteome</keyword>
<reference evidence="6 7" key="1">
    <citation type="submission" date="2020-01" db="EMBL/GenBank/DDBJ databases">
        <title>Genomes of bacteria type strains.</title>
        <authorList>
            <person name="Chen J."/>
            <person name="Zhu S."/>
            <person name="Chen J."/>
        </authorList>
    </citation>
    <scope>NUCLEOTIDE SEQUENCE [LARGE SCALE GENOMIC DNA]</scope>
    <source>
        <strain evidence="6 7">KCTC 52919</strain>
    </source>
</reference>
<evidence type="ECO:0000313" key="7">
    <source>
        <dbReference type="Proteomes" id="UP000476332"/>
    </source>
</evidence>
<dbReference type="AlphaFoldDB" id="A0A6L9MEV3"/>
<evidence type="ECO:0000256" key="2">
    <source>
        <dbReference type="ARBA" id="ARBA00022692"/>
    </source>
</evidence>
<dbReference type="Proteomes" id="UP000476332">
    <property type="component" value="Unassembled WGS sequence"/>
</dbReference>
<feature type="transmembrane region" description="Helical" evidence="5">
    <location>
        <begin position="83"/>
        <end position="115"/>
    </location>
</feature>
<evidence type="ECO:0000313" key="6">
    <source>
        <dbReference type="EMBL" id="NDV86226.1"/>
    </source>
</evidence>
<name>A0A6L9MEV3_9HYPH</name>
<protein>
    <submittedName>
        <fullName evidence="6">Isoprenylcysteine carboxylmethyltransferase family protein</fullName>
    </submittedName>
</protein>
<proteinExistence type="predicted"/>
<organism evidence="6 7">
    <name type="scientific">Aurantimonas aggregata</name>
    <dbReference type="NCBI Taxonomy" id="2047720"/>
    <lineage>
        <taxon>Bacteria</taxon>
        <taxon>Pseudomonadati</taxon>
        <taxon>Pseudomonadota</taxon>
        <taxon>Alphaproteobacteria</taxon>
        <taxon>Hyphomicrobiales</taxon>
        <taxon>Aurantimonadaceae</taxon>
        <taxon>Aurantimonas</taxon>
    </lineage>
</organism>
<keyword evidence="3 5" id="KW-1133">Transmembrane helix</keyword>
<evidence type="ECO:0000256" key="1">
    <source>
        <dbReference type="ARBA" id="ARBA00004127"/>
    </source>
</evidence>
<keyword evidence="2 5" id="KW-0812">Transmembrane</keyword>
<evidence type="ECO:0000256" key="5">
    <source>
        <dbReference type="SAM" id="Phobius"/>
    </source>
</evidence>
<dbReference type="GO" id="GO:0012505">
    <property type="term" value="C:endomembrane system"/>
    <property type="evidence" value="ECO:0007669"/>
    <property type="project" value="UniProtKB-SubCell"/>
</dbReference>
<keyword evidence="4 5" id="KW-0472">Membrane</keyword>
<comment type="caution">
    <text evidence="6">The sequence shown here is derived from an EMBL/GenBank/DDBJ whole genome shotgun (WGS) entry which is preliminary data.</text>
</comment>
<feature type="transmembrane region" description="Helical" evidence="5">
    <location>
        <begin position="12"/>
        <end position="32"/>
    </location>
</feature>
<dbReference type="InterPro" id="IPR007318">
    <property type="entry name" value="Phopholipid_MeTrfase"/>
</dbReference>
<gene>
    <name evidence="6" type="ORF">GTW51_05865</name>
</gene>
<feature type="transmembrane region" description="Helical" evidence="5">
    <location>
        <begin position="44"/>
        <end position="62"/>
    </location>
</feature>
<accession>A0A6L9MEV3</accession>